<gene>
    <name evidence="9" type="ORF">PCAL00307_LOCUS2505</name>
    <name evidence="10" type="ORF">PECAL_4P16350</name>
</gene>
<reference evidence="9" key="1">
    <citation type="submission" date="2021-01" db="EMBL/GenBank/DDBJ databases">
        <authorList>
            <person name="Corre E."/>
            <person name="Pelletier E."/>
            <person name="Niang G."/>
            <person name="Scheremetjew M."/>
            <person name="Finn R."/>
            <person name="Kale V."/>
            <person name="Holt S."/>
            <person name="Cochrane G."/>
            <person name="Meng A."/>
            <person name="Brown T."/>
            <person name="Cohen L."/>
        </authorList>
    </citation>
    <scope>NUCLEOTIDE SEQUENCE</scope>
    <source>
        <strain evidence="9">CCMP1756</strain>
    </source>
</reference>
<feature type="domain" description="FAD/NAD(P)-binding" evidence="8">
    <location>
        <begin position="79"/>
        <end position="363"/>
    </location>
</feature>
<reference evidence="10" key="2">
    <citation type="submission" date="2021-11" db="EMBL/GenBank/DDBJ databases">
        <authorList>
            <consortium name="Genoscope - CEA"/>
            <person name="William W."/>
        </authorList>
    </citation>
    <scope>NUCLEOTIDE SEQUENCE</scope>
</reference>
<keyword evidence="4" id="KW-0560">Oxidoreductase</keyword>
<dbReference type="Gene3D" id="3.50.50.60">
    <property type="entry name" value="FAD/NAD(P)-binding domain"/>
    <property type="match status" value="2"/>
</dbReference>
<dbReference type="PROSITE" id="PS00573">
    <property type="entry name" value="PYRIDINE_REDOX_2"/>
    <property type="match status" value="1"/>
</dbReference>
<dbReference type="EMBL" id="CAKKNE010000004">
    <property type="protein sequence ID" value="CAH0374360.1"/>
    <property type="molecule type" value="Genomic_DNA"/>
</dbReference>
<evidence type="ECO:0000259" key="8">
    <source>
        <dbReference type="Pfam" id="PF07992"/>
    </source>
</evidence>
<keyword evidence="7" id="KW-0732">Signal</keyword>
<dbReference type="InterPro" id="IPR023753">
    <property type="entry name" value="FAD/NAD-binding_dom"/>
</dbReference>
<evidence type="ECO:0000256" key="1">
    <source>
        <dbReference type="ARBA" id="ARBA00009333"/>
    </source>
</evidence>
<evidence type="ECO:0000256" key="6">
    <source>
        <dbReference type="ARBA" id="ARBA00023284"/>
    </source>
</evidence>
<evidence type="ECO:0000256" key="7">
    <source>
        <dbReference type="SAM" id="SignalP"/>
    </source>
</evidence>
<dbReference type="EMBL" id="HBIW01002984">
    <property type="protein sequence ID" value="CAE0687071.1"/>
    <property type="molecule type" value="Transcribed_RNA"/>
</dbReference>
<keyword evidence="11" id="KW-1185">Reference proteome</keyword>
<dbReference type="Pfam" id="PF07992">
    <property type="entry name" value="Pyr_redox_2"/>
    <property type="match status" value="1"/>
</dbReference>
<dbReference type="InterPro" id="IPR050097">
    <property type="entry name" value="Ferredoxin-NADP_redctase_2"/>
</dbReference>
<accession>A0A7S3ZLJ7</accession>
<dbReference type="InterPro" id="IPR036188">
    <property type="entry name" value="FAD/NAD-bd_sf"/>
</dbReference>
<evidence type="ECO:0000313" key="9">
    <source>
        <dbReference type="EMBL" id="CAE0687071.1"/>
    </source>
</evidence>
<keyword evidence="5" id="KW-1015">Disulfide bond</keyword>
<comment type="similarity">
    <text evidence="1">Belongs to the class-II pyridine nucleotide-disulfide oxidoreductase family.</text>
</comment>
<dbReference type="PANTHER" id="PTHR48105">
    <property type="entry name" value="THIOREDOXIN REDUCTASE 1-RELATED-RELATED"/>
    <property type="match status" value="1"/>
</dbReference>
<protein>
    <recommendedName>
        <fullName evidence="8">FAD/NAD(P)-binding domain-containing protein</fullName>
    </recommendedName>
</protein>
<evidence type="ECO:0000256" key="4">
    <source>
        <dbReference type="ARBA" id="ARBA00023002"/>
    </source>
</evidence>
<dbReference type="OrthoDB" id="672at2759"/>
<name>A0A7S3ZLJ7_9STRA</name>
<evidence type="ECO:0000256" key="5">
    <source>
        <dbReference type="ARBA" id="ARBA00023157"/>
    </source>
</evidence>
<evidence type="ECO:0000313" key="10">
    <source>
        <dbReference type="EMBL" id="CAH0374360.1"/>
    </source>
</evidence>
<dbReference type="PRINTS" id="PR00368">
    <property type="entry name" value="FADPNR"/>
</dbReference>
<feature type="chain" id="PRO_5035681004" description="FAD/NAD(P)-binding domain-containing protein" evidence="7">
    <location>
        <begin position="23"/>
        <end position="380"/>
    </location>
</feature>
<evidence type="ECO:0000256" key="2">
    <source>
        <dbReference type="ARBA" id="ARBA00022630"/>
    </source>
</evidence>
<organism evidence="9">
    <name type="scientific">Pelagomonas calceolata</name>
    <dbReference type="NCBI Taxonomy" id="35677"/>
    <lineage>
        <taxon>Eukaryota</taxon>
        <taxon>Sar</taxon>
        <taxon>Stramenopiles</taxon>
        <taxon>Ochrophyta</taxon>
        <taxon>Pelagophyceae</taxon>
        <taxon>Pelagomonadales</taxon>
        <taxon>Pelagomonadaceae</taxon>
        <taxon>Pelagomonas</taxon>
    </lineage>
</organism>
<keyword evidence="6" id="KW-0676">Redox-active center</keyword>
<dbReference type="GO" id="GO:0097237">
    <property type="term" value="P:cellular response to toxic substance"/>
    <property type="evidence" value="ECO:0007669"/>
    <property type="project" value="UniProtKB-ARBA"/>
</dbReference>
<proteinExistence type="inferred from homology"/>
<feature type="signal peptide" evidence="7">
    <location>
        <begin position="1"/>
        <end position="22"/>
    </location>
</feature>
<dbReference type="AlphaFoldDB" id="A0A7S3ZLJ7"/>
<dbReference type="InterPro" id="IPR008255">
    <property type="entry name" value="Pyr_nucl-diS_OxRdtase_2_AS"/>
</dbReference>
<sequence length="380" mass="41006">MWPKHLLLLAAIGSAFLQDADMDYNDEDVTNFFDEVVVPMREAAKEALRPQAVVGPTNASSLQCSADQLTVRILEADRKLVIVGGGPAGFSAATYAARADLEPLVVARDFGQLEGTSTVDNYPGFPEGIDAVDMVQRFEKQATRFGAQIKWCGIERVDLTCRPFKVYCEDGEVMTSSAIIIATGASPRWLGAPGEKELLSKGVHTCATCDGYQYKDRHTLVVGGGDTAMEQALFLARVCSRVTIVHRGSSLRASKAMAARVMRHPKILMLWNTVVEEFIKGDDGLLKEVSVLSMGSTTTLQVDGAFVAIGHTPNTELFKDLRRDDHGYVYTLPGSTVTSIAGVYAAGDVADPVYRQAITSAGTGAMAAMDAERWLCEHGC</sequence>
<keyword evidence="3" id="KW-0274">FAD</keyword>
<dbReference type="GO" id="GO:0016668">
    <property type="term" value="F:oxidoreductase activity, acting on a sulfur group of donors, NAD(P) as acceptor"/>
    <property type="evidence" value="ECO:0007669"/>
    <property type="project" value="UniProtKB-ARBA"/>
</dbReference>
<dbReference type="Proteomes" id="UP000789595">
    <property type="component" value="Unassembled WGS sequence"/>
</dbReference>
<evidence type="ECO:0000313" key="11">
    <source>
        <dbReference type="Proteomes" id="UP000789595"/>
    </source>
</evidence>
<dbReference type="SUPFAM" id="SSF51905">
    <property type="entry name" value="FAD/NAD(P)-binding domain"/>
    <property type="match status" value="1"/>
</dbReference>
<dbReference type="PRINTS" id="PR00469">
    <property type="entry name" value="PNDRDTASEII"/>
</dbReference>
<evidence type="ECO:0000256" key="3">
    <source>
        <dbReference type="ARBA" id="ARBA00022827"/>
    </source>
</evidence>
<keyword evidence="2" id="KW-0285">Flavoprotein</keyword>